<organism evidence="1 2">
    <name type="scientific">Willisornis vidua</name>
    <name type="common">Xingu scale-backed antbird</name>
    <dbReference type="NCBI Taxonomy" id="1566151"/>
    <lineage>
        <taxon>Eukaryota</taxon>
        <taxon>Metazoa</taxon>
        <taxon>Chordata</taxon>
        <taxon>Craniata</taxon>
        <taxon>Vertebrata</taxon>
        <taxon>Euteleostomi</taxon>
        <taxon>Archelosauria</taxon>
        <taxon>Archosauria</taxon>
        <taxon>Dinosauria</taxon>
        <taxon>Saurischia</taxon>
        <taxon>Theropoda</taxon>
        <taxon>Coelurosauria</taxon>
        <taxon>Aves</taxon>
        <taxon>Neognathae</taxon>
        <taxon>Neoaves</taxon>
        <taxon>Telluraves</taxon>
        <taxon>Australaves</taxon>
        <taxon>Passeriformes</taxon>
        <taxon>Thamnophilidae</taxon>
        <taxon>Willisornis</taxon>
    </lineage>
</organism>
<dbReference type="PANTHER" id="PTHR33332">
    <property type="entry name" value="REVERSE TRANSCRIPTASE DOMAIN-CONTAINING PROTEIN"/>
    <property type="match status" value="1"/>
</dbReference>
<proteinExistence type="predicted"/>
<evidence type="ECO:0000313" key="2">
    <source>
        <dbReference type="Proteomes" id="UP001145742"/>
    </source>
</evidence>
<accession>A0ABQ9DNN7</accession>
<reference evidence="1" key="1">
    <citation type="submission" date="2019-10" db="EMBL/GenBank/DDBJ databases">
        <authorList>
            <person name="Soares A.E.R."/>
            <person name="Aleixo A."/>
            <person name="Schneider P."/>
            <person name="Miyaki C.Y."/>
            <person name="Schneider M.P."/>
            <person name="Mello C."/>
            <person name="Vasconcelos A.T.R."/>
        </authorList>
    </citation>
    <scope>NUCLEOTIDE SEQUENCE</scope>
    <source>
        <tissue evidence="1">Muscle</tissue>
    </source>
</reference>
<dbReference type="Proteomes" id="UP001145742">
    <property type="component" value="Unassembled WGS sequence"/>
</dbReference>
<dbReference type="EMBL" id="WHWB01032393">
    <property type="protein sequence ID" value="KAJ7425772.1"/>
    <property type="molecule type" value="Genomic_DNA"/>
</dbReference>
<keyword evidence="2" id="KW-1185">Reference proteome</keyword>
<gene>
    <name evidence="1" type="ORF">WISP_21879</name>
</gene>
<protein>
    <submittedName>
        <fullName evidence="1">Uncharacterized protein</fullName>
    </submittedName>
</protein>
<sequence length="230" mass="26276">MERGNIVRKAEEKIEALNASFTSIFNFETTCSEGTQPPELEDKDTEQNEIPTIQKEIISGLLWHLDTHNSILLDEIHLRVLRQLAGELTEKLSIIYQQSCLTGEVPIDWKMTNVMPIYKKGWKENPGPSSTGQQLAEHEQQCVQATKKAKDILACISNSVASSTREVILPLYSALMRLHLKSCVQFWAAHDKKVIEELESGQRRVMKLVKGLEYKSYEERLMELGMFILE</sequence>
<evidence type="ECO:0000313" key="1">
    <source>
        <dbReference type="EMBL" id="KAJ7425772.1"/>
    </source>
</evidence>
<comment type="caution">
    <text evidence="1">The sequence shown here is derived from an EMBL/GenBank/DDBJ whole genome shotgun (WGS) entry which is preliminary data.</text>
</comment>
<name>A0ABQ9DNN7_9PASS</name>